<evidence type="ECO:0008006" key="3">
    <source>
        <dbReference type="Google" id="ProtNLM"/>
    </source>
</evidence>
<proteinExistence type="predicted"/>
<dbReference type="Proteomes" id="UP001209654">
    <property type="component" value="Unassembled WGS sequence"/>
</dbReference>
<evidence type="ECO:0000313" key="1">
    <source>
        <dbReference type="EMBL" id="GLB66701.1"/>
    </source>
</evidence>
<sequence length="143" mass="14622">MTPAAALAAALALGGCATTEGGVNGTLGRALEQTSSAAATAELALDVHLRDRSIKGLTDSALQNALKETTDAATTIAEAEPKNRKEAEDRAAARDLAFTADALLNQAQDLIQADDRGAQTAAVTAEPGRLTARLDAAAKEWLP</sequence>
<gene>
    <name evidence="1" type="ORF">AHIS1636_11400</name>
</gene>
<keyword evidence="2" id="KW-1185">Reference proteome</keyword>
<name>A0ABQ5MRU0_9MICC</name>
<accession>A0ABQ5MRU0</accession>
<dbReference type="RefSeq" id="WP_264794844.1">
    <property type="nucleotide sequence ID" value="NZ_BRVS01000004.1"/>
</dbReference>
<reference evidence="1 2" key="1">
    <citation type="journal article" date="2023" name="Int. J. Syst. Evol. Microbiol.">
        <title>Arthrobacter mangrovi sp. nov., an actinobacterium isolated from the rhizosphere of a mangrove.</title>
        <authorList>
            <person name="Hamada M."/>
            <person name="Saitou S."/>
            <person name="Enomoto N."/>
            <person name="Nanri K."/>
            <person name="Hidaka K."/>
            <person name="Miura T."/>
            <person name="Tamura T."/>
        </authorList>
    </citation>
    <scope>NUCLEOTIDE SEQUENCE [LARGE SCALE GENOMIC DNA]</scope>
    <source>
        <strain evidence="1 2">NBRC 112813</strain>
    </source>
</reference>
<dbReference type="EMBL" id="BRVS01000004">
    <property type="protein sequence ID" value="GLB66701.1"/>
    <property type="molecule type" value="Genomic_DNA"/>
</dbReference>
<organism evidence="1 2">
    <name type="scientific">Arthrobacter mangrovi</name>
    <dbReference type="NCBI Taxonomy" id="2966350"/>
    <lineage>
        <taxon>Bacteria</taxon>
        <taxon>Bacillati</taxon>
        <taxon>Actinomycetota</taxon>
        <taxon>Actinomycetes</taxon>
        <taxon>Micrococcales</taxon>
        <taxon>Micrococcaceae</taxon>
        <taxon>Arthrobacter</taxon>
    </lineage>
</organism>
<protein>
    <recommendedName>
        <fullName evidence="3">DUF4398 domain-containing protein</fullName>
    </recommendedName>
</protein>
<evidence type="ECO:0000313" key="2">
    <source>
        <dbReference type="Proteomes" id="UP001209654"/>
    </source>
</evidence>
<comment type="caution">
    <text evidence="1">The sequence shown here is derived from an EMBL/GenBank/DDBJ whole genome shotgun (WGS) entry which is preliminary data.</text>
</comment>